<dbReference type="OrthoDB" id="9813718at2"/>
<feature type="transmembrane region" description="Helical" evidence="1">
    <location>
        <begin position="65"/>
        <end position="86"/>
    </location>
</feature>
<feature type="transmembrane region" description="Helical" evidence="1">
    <location>
        <begin position="181"/>
        <end position="201"/>
    </location>
</feature>
<feature type="transmembrane region" description="Helical" evidence="1">
    <location>
        <begin position="317"/>
        <end position="336"/>
    </location>
</feature>
<proteinExistence type="predicted"/>
<reference evidence="4 7" key="1">
    <citation type="submission" date="2016-08" db="EMBL/GenBank/DDBJ databases">
        <title>Candidatus Dactylopiibacterium carminicum genome sequence.</title>
        <authorList>
            <person name="Ramirez-Puebla S.T."/>
            <person name="Ormeno-Orrillo E."/>
            <person name="Vera-Ponce De Leon A."/>
            <person name="Luis L."/>
            <person name="Sanchez-Flores A."/>
            <person name="Monica R."/>
            <person name="Martinez-Romero E."/>
        </authorList>
    </citation>
    <scope>NUCLEOTIDE SEQUENCE [LARGE SCALE GENOMIC DNA]</scope>
    <source>
        <strain evidence="4">END1</strain>
    </source>
</reference>
<protein>
    <submittedName>
        <fullName evidence="5">Uncharacterized protein</fullName>
    </submittedName>
</protein>
<dbReference type="Pfam" id="PF13194">
    <property type="entry name" value="DUF4010"/>
    <property type="match status" value="1"/>
</dbReference>
<dbReference type="Proteomes" id="UP000216107">
    <property type="component" value="Unassembled WGS sequence"/>
</dbReference>
<feature type="transmembrane region" description="Helical" evidence="1">
    <location>
        <begin position="274"/>
        <end position="295"/>
    </location>
</feature>
<evidence type="ECO:0000259" key="3">
    <source>
        <dbReference type="Pfam" id="PF13194"/>
    </source>
</evidence>
<dbReference type="PANTHER" id="PTHR39084:SF1">
    <property type="entry name" value="DUF4010 DOMAIN-CONTAINING PROTEIN"/>
    <property type="match status" value="1"/>
</dbReference>
<comment type="caution">
    <text evidence="5">The sequence shown here is derived from an EMBL/GenBank/DDBJ whole genome shotgun (WGS) entry which is preliminary data.</text>
</comment>
<dbReference type="Proteomes" id="UP000623509">
    <property type="component" value="Unassembled WGS sequence"/>
</dbReference>
<evidence type="ECO:0000259" key="2">
    <source>
        <dbReference type="Pfam" id="PF02308"/>
    </source>
</evidence>
<evidence type="ECO:0000313" key="6">
    <source>
        <dbReference type="Proteomes" id="UP000216107"/>
    </source>
</evidence>
<evidence type="ECO:0000256" key="1">
    <source>
        <dbReference type="SAM" id="Phobius"/>
    </source>
</evidence>
<feature type="domain" description="MgtC/SapB/SrpB/YhiD N-terminal" evidence="2">
    <location>
        <begin position="15"/>
        <end position="140"/>
    </location>
</feature>
<keyword evidence="1" id="KW-0812">Transmembrane</keyword>
<reference evidence="5 6" key="2">
    <citation type="submission" date="2017-07" db="EMBL/GenBank/DDBJ databases">
        <title>Candidatus Dactylopiibacterium carminicum, a nitrogen-fixing symbiont of the cochineal insect Dactylopius coccus and Dactylopius opuntiae (Hemiptera: Coccoidea: Dactylopiidae).</title>
        <authorList>
            <person name="Vera A."/>
        </authorList>
    </citation>
    <scope>NUCLEOTIDE SEQUENCE [LARGE SCALE GENOMIC DNA]</scope>
    <source>
        <strain evidence="5 6">NFDCM</strain>
    </source>
</reference>
<feature type="transmembrane region" description="Helical" evidence="1">
    <location>
        <begin position="107"/>
        <end position="130"/>
    </location>
</feature>
<evidence type="ECO:0000313" key="4">
    <source>
        <dbReference type="EMBL" id="KAF7600569.1"/>
    </source>
</evidence>
<evidence type="ECO:0000313" key="7">
    <source>
        <dbReference type="Proteomes" id="UP000623509"/>
    </source>
</evidence>
<dbReference type="InterPro" id="IPR025105">
    <property type="entry name" value="DUF4010"/>
</dbReference>
<dbReference type="AlphaFoldDB" id="A0A272EYN6"/>
<evidence type="ECO:0000313" key="5">
    <source>
        <dbReference type="EMBL" id="PAS95195.1"/>
    </source>
</evidence>
<accession>A0A272EYN6</accession>
<feature type="transmembrane region" description="Helical" evidence="1">
    <location>
        <begin position="150"/>
        <end position="169"/>
    </location>
</feature>
<feature type="transmembrane region" description="Helical" evidence="1">
    <location>
        <begin position="6"/>
        <end position="26"/>
    </location>
</feature>
<dbReference type="RefSeq" id="WP_095523138.1">
    <property type="nucleotide sequence ID" value="NZ_MDUX01000003.1"/>
</dbReference>
<feature type="transmembrane region" description="Helical" evidence="1">
    <location>
        <begin position="244"/>
        <end position="267"/>
    </location>
</feature>
<feature type="transmembrane region" description="Helical" evidence="1">
    <location>
        <begin position="410"/>
        <end position="428"/>
    </location>
</feature>
<dbReference type="EMBL" id="NMRN01000002">
    <property type="protein sequence ID" value="PAS95195.1"/>
    <property type="molecule type" value="Genomic_DNA"/>
</dbReference>
<dbReference type="PANTHER" id="PTHR39084">
    <property type="entry name" value="MEMBRANE PROTEIN-RELATED"/>
    <property type="match status" value="1"/>
</dbReference>
<organism evidence="5 6">
    <name type="scientific">Candidatus Dactylopiibacterium carminicum</name>
    <dbReference type="NCBI Taxonomy" id="857335"/>
    <lineage>
        <taxon>Bacteria</taxon>
        <taxon>Pseudomonadati</taxon>
        <taxon>Pseudomonadota</taxon>
        <taxon>Betaproteobacteria</taxon>
        <taxon>Rhodocyclales</taxon>
        <taxon>Rhodocyclaceae</taxon>
        <taxon>Candidatus Dactylopiibacterium</taxon>
    </lineage>
</organism>
<keyword evidence="1" id="KW-0472">Membrane</keyword>
<feature type="transmembrane region" description="Helical" evidence="1">
    <location>
        <begin position="38"/>
        <end position="59"/>
    </location>
</feature>
<keyword evidence="1" id="KW-1133">Transmembrane helix</keyword>
<keyword evidence="7" id="KW-1185">Reference proteome</keyword>
<name>A0A272EYN6_9RHOO</name>
<dbReference type="Pfam" id="PF02308">
    <property type="entry name" value="MgtC"/>
    <property type="match status" value="1"/>
</dbReference>
<feature type="domain" description="DUF4010" evidence="3">
    <location>
        <begin position="189"/>
        <end position="403"/>
    </location>
</feature>
<sequence>MFANTPGIETFQSFAIALLLGALIGVEHEKHKVDAQKPSFAGIRTFVLLSEAGALSAWLSQQTGISGIFAAALAGLVGLIVAAYVLEKRADASSVGLTTELAALTAFLLGAAVMFGHVAIAVALAVVNTSLLAFKDPLHAAVQKLGKDDIFAGLKLLIASFIVLPLLPSQTVDPWDALNPYKLWLLVTLISALSLVGYVAIRWLGPARGVAVTGLTGGLVSSTATTLSLARESRQKGDAAMDDAYAGGVLIAWSVMFVRILVMVAIINPGLIPVMLWPFVFMLLVNTGFALTYYWRSQRSARHHPASVSEVPLKNPFSLWSASKFGMLFAVVLLLVGITRQHFSSSGMVLVAILAGTTDVDAITLSMADLAREATHVPIALQAVVAATLSNTVVKAGMTMLLGSHGLGRRMLLATLAVLVTGLLTLLWR</sequence>
<dbReference type="InterPro" id="IPR049177">
    <property type="entry name" value="MgtC_SapB_SrpB_YhiD_N"/>
</dbReference>
<gene>
    <name evidence="4" type="ORF">BGI27_01410</name>
    <name evidence="5" type="ORF">CGU29_01760</name>
</gene>
<dbReference type="EMBL" id="MDUX01000003">
    <property type="protein sequence ID" value="KAF7600569.1"/>
    <property type="molecule type" value="Genomic_DNA"/>
</dbReference>